<name>A0A979G6D2_CHIPD</name>
<sequence length="154" mass="16823">MQELEAFEATHGVSLPGEYKAYLLEIGAGGVYFMEDNVPPIQELGKEEIDRLKKPFPITSDKIHEVQNFYRVKAWVYSDSNSWIENGVLPEGTDMAAMFGLPEETGLNDGCISLGYSSGRNELVLVANGEFAGEVWSDRLGYGAAMRGCFGAGS</sequence>
<protein>
    <recommendedName>
        <fullName evidence="1">Knr4/Smi1-like domain-containing protein</fullName>
    </recommendedName>
</protein>
<evidence type="ECO:0000259" key="1">
    <source>
        <dbReference type="Pfam" id="PF09346"/>
    </source>
</evidence>
<dbReference type="Gene3D" id="3.40.1580.10">
    <property type="entry name" value="SMI1/KNR4-like"/>
    <property type="match status" value="1"/>
</dbReference>
<proteinExistence type="predicted"/>
<organism evidence="2 3">
    <name type="scientific">Chitinophaga pinensis (strain ATCC 43595 / DSM 2588 / LMG 13176 / NBRC 15968 / NCIMB 11800 / UQM 2034)</name>
    <dbReference type="NCBI Taxonomy" id="485918"/>
    <lineage>
        <taxon>Bacteria</taxon>
        <taxon>Pseudomonadati</taxon>
        <taxon>Bacteroidota</taxon>
        <taxon>Chitinophagia</taxon>
        <taxon>Chitinophagales</taxon>
        <taxon>Chitinophagaceae</taxon>
        <taxon>Chitinophaga</taxon>
    </lineage>
</organism>
<feature type="domain" description="Knr4/Smi1-like" evidence="1">
    <location>
        <begin position="2"/>
        <end position="125"/>
    </location>
</feature>
<accession>A0A979G6D2</accession>
<evidence type="ECO:0000313" key="2">
    <source>
        <dbReference type="EMBL" id="ACU61704.1"/>
    </source>
</evidence>
<gene>
    <name evidence="2" type="ordered locus">Cpin_4251</name>
</gene>
<evidence type="ECO:0000313" key="3">
    <source>
        <dbReference type="Proteomes" id="UP000002215"/>
    </source>
</evidence>
<dbReference type="Pfam" id="PF09346">
    <property type="entry name" value="SMI1_KNR4"/>
    <property type="match status" value="1"/>
</dbReference>
<dbReference type="AlphaFoldDB" id="A0A979G6D2"/>
<dbReference type="RefSeq" id="WP_012791872.1">
    <property type="nucleotide sequence ID" value="NC_013132.1"/>
</dbReference>
<reference evidence="3" key="1">
    <citation type="submission" date="2009-08" db="EMBL/GenBank/DDBJ databases">
        <title>The complete genome of Chitinophaga pinensis DSM 2588.</title>
        <authorList>
            <consortium name="US DOE Joint Genome Institute (JGI-PGF)"/>
            <person name="Lucas S."/>
            <person name="Copeland A."/>
            <person name="Lapidus A."/>
            <person name="Glavina del Rio T."/>
            <person name="Dalin E."/>
            <person name="Tice H."/>
            <person name="Bruce D."/>
            <person name="Goodwin L."/>
            <person name="Pitluck S."/>
            <person name="Kyrpides N."/>
            <person name="Mavromatis K."/>
            <person name="Ivanova N."/>
            <person name="Mikhailova N."/>
            <person name="Sims D."/>
            <person name="Meinche L."/>
            <person name="Brettin T."/>
            <person name="Detter J.C."/>
            <person name="Han C."/>
            <person name="Larimer F."/>
            <person name="Land M."/>
            <person name="Hauser L."/>
            <person name="Markowitz V."/>
            <person name="Cheng J.-F."/>
            <person name="Hugenholtz P."/>
            <person name="Woyke T."/>
            <person name="Wu D."/>
            <person name="Spring S."/>
            <person name="Klenk H.-P."/>
            <person name="Eisen J.A."/>
        </authorList>
    </citation>
    <scope>NUCLEOTIDE SEQUENCE [LARGE SCALE GENOMIC DNA]</scope>
    <source>
        <strain evidence="3">ATCC 43595 / DSM 2588 / LMG 13176 / NBRC 15968 / NCIMB 11800 / UQM 2034</strain>
    </source>
</reference>
<dbReference type="SUPFAM" id="SSF160631">
    <property type="entry name" value="SMI1/KNR4-like"/>
    <property type="match status" value="1"/>
</dbReference>
<dbReference type="InterPro" id="IPR018958">
    <property type="entry name" value="Knr4/Smi1-like_dom"/>
</dbReference>
<reference evidence="2 3" key="2">
    <citation type="journal article" date="2010" name="Stand. Genomic Sci.">
        <title>Complete genome sequence of Chitinophaga pinensis type strain (UQM 2034).</title>
        <authorList>
            <person name="Glavina Del Rio T."/>
            <person name="Abt B."/>
            <person name="Spring S."/>
            <person name="Lapidus A."/>
            <person name="Nolan M."/>
            <person name="Tice H."/>
            <person name="Copeland A."/>
            <person name="Cheng J.F."/>
            <person name="Chen F."/>
            <person name="Bruce D."/>
            <person name="Goodwin L."/>
            <person name="Pitluck S."/>
            <person name="Ivanova N."/>
            <person name="Mavromatis K."/>
            <person name="Mikhailova N."/>
            <person name="Pati A."/>
            <person name="Chen A."/>
            <person name="Palaniappan K."/>
            <person name="Land M."/>
            <person name="Hauser L."/>
            <person name="Chang Y.J."/>
            <person name="Jeffries C.D."/>
            <person name="Chain P."/>
            <person name="Saunders E."/>
            <person name="Detter J.C."/>
            <person name="Brettin T."/>
            <person name="Rohde M."/>
            <person name="Goker M."/>
            <person name="Bristow J."/>
            <person name="Eisen J.A."/>
            <person name="Markowitz V."/>
            <person name="Hugenholtz P."/>
            <person name="Kyrpides N.C."/>
            <person name="Klenk H.P."/>
            <person name="Lucas S."/>
        </authorList>
    </citation>
    <scope>NUCLEOTIDE SEQUENCE [LARGE SCALE GENOMIC DNA]</scope>
    <source>
        <strain evidence="3">ATCC 43595 / DSM 2588 / LMG 13176 / NBRC 15968 / NCIMB 11800 / UQM 2034</strain>
    </source>
</reference>
<dbReference type="InterPro" id="IPR037883">
    <property type="entry name" value="Knr4/Smi1-like_sf"/>
</dbReference>
<dbReference type="KEGG" id="cpi:Cpin_4251"/>
<dbReference type="EMBL" id="CP001699">
    <property type="protein sequence ID" value="ACU61704.1"/>
    <property type="molecule type" value="Genomic_DNA"/>
</dbReference>
<dbReference type="Proteomes" id="UP000002215">
    <property type="component" value="Chromosome"/>
</dbReference>